<keyword evidence="3" id="KW-1185">Reference proteome</keyword>
<dbReference type="InterPro" id="IPR010985">
    <property type="entry name" value="Ribbon_hlx_hlx"/>
</dbReference>
<dbReference type="InterPro" id="IPR049123">
    <property type="entry name" value="56B_RHH"/>
</dbReference>
<dbReference type="Gene3D" id="1.10.1220.10">
    <property type="entry name" value="Met repressor-like"/>
    <property type="match status" value="1"/>
</dbReference>
<dbReference type="EMBL" id="JAYGHG010000003">
    <property type="protein sequence ID" value="MEA5580410.1"/>
    <property type="molecule type" value="Genomic_DNA"/>
</dbReference>
<comment type="caution">
    <text evidence="2">The sequence shown here is derived from an EMBL/GenBank/DDBJ whole genome shotgun (WGS) entry which is preliminary data.</text>
</comment>
<reference evidence="2 3" key="1">
    <citation type="submission" date="2023-12" db="EMBL/GenBank/DDBJ databases">
        <title>Baltic Sea Cyanobacteria.</title>
        <authorList>
            <person name="Delbaje E."/>
            <person name="Fewer D.P."/>
            <person name="Shishido T.K."/>
        </authorList>
    </citation>
    <scope>NUCLEOTIDE SEQUENCE [LARGE SCALE GENOMIC DNA]</scope>
    <source>
        <strain evidence="2 3">UHCC-0300</strain>
    </source>
</reference>
<evidence type="ECO:0000313" key="2">
    <source>
        <dbReference type="EMBL" id="MEA5580410.1"/>
    </source>
</evidence>
<dbReference type="Proteomes" id="UP001302120">
    <property type="component" value="Unassembled WGS sequence"/>
</dbReference>
<sequence length="53" mass="6109">MPKKIPEGMTELSVYIDKQVKTDFKVACAKQNKPMGQVINQMLKEWLTQEKSP</sequence>
<accession>A0ABU5UBA4</accession>
<evidence type="ECO:0000259" key="1">
    <source>
        <dbReference type="Pfam" id="PF21432"/>
    </source>
</evidence>
<dbReference type="InterPro" id="IPR013321">
    <property type="entry name" value="Arc_rbn_hlx_hlx"/>
</dbReference>
<dbReference type="RefSeq" id="WP_323194752.1">
    <property type="nucleotide sequence ID" value="NZ_JAYGHG010000003.1"/>
</dbReference>
<gene>
    <name evidence="2" type="ORF">VB620_03530</name>
</gene>
<proteinExistence type="predicted"/>
<evidence type="ECO:0000313" key="3">
    <source>
        <dbReference type="Proteomes" id="UP001302120"/>
    </source>
</evidence>
<dbReference type="Pfam" id="PF21432">
    <property type="entry name" value="56B_RHH"/>
    <property type="match status" value="1"/>
</dbReference>
<feature type="domain" description="56B-like ribbon-helix-helix" evidence="1">
    <location>
        <begin position="18"/>
        <end position="47"/>
    </location>
</feature>
<name>A0ABU5UBA4_9CYAN</name>
<dbReference type="SUPFAM" id="SSF47598">
    <property type="entry name" value="Ribbon-helix-helix"/>
    <property type="match status" value="1"/>
</dbReference>
<protein>
    <submittedName>
        <fullName evidence="2">Plasmid partition protein ParG</fullName>
    </submittedName>
</protein>
<organism evidence="2 3">
    <name type="scientific">Nodularia harveyana UHCC-0300</name>
    <dbReference type="NCBI Taxonomy" id="2974287"/>
    <lineage>
        <taxon>Bacteria</taxon>
        <taxon>Bacillati</taxon>
        <taxon>Cyanobacteriota</taxon>
        <taxon>Cyanophyceae</taxon>
        <taxon>Nostocales</taxon>
        <taxon>Nodulariaceae</taxon>
        <taxon>Nodularia</taxon>
    </lineage>
</organism>